<dbReference type="Proteomes" id="UP001303046">
    <property type="component" value="Unassembled WGS sequence"/>
</dbReference>
<comment type="caution">
    <text evidence="1">The sequence shown here is derived from an EMBL/GenBank/DDBJ whole genome shotgun (WGS) entry which is preliminary data.</text>
</comment>
<accession>A0ABR1DU61</accession>
<organism evidence="1 2">
    <name type="scientific">Necator americanus</name>
    <name type="common">Human hookworm</name>
    <dbReference type="NCBI Taxonomy" id="51031"/>
    <lineage>
        <taxon>Eukaryota</taxon>
        <taxon>Metazoa</taxon>
        <taxon>Ecdysozoa</taxon>
        <taxon>Nematoda</taxon>
        <taxon>Chromadorea</taxon>
        <taxon>Rhabditida</taxon>
        <taxon>Rhabditina</taxon>
        <taxon>Rhabditomorpha</taxon>
        <taxon>Strongyloidea</taxon>
        <taxon>Ancylostomatidae</taxon>
        <taxon>Bunostominae</taxon>
        <taxon>Necator</taxon>
    </lineage>
</organism>
<sequence length="158" mass="18197">MWASLRPRMEIRVDGQPIDLVDEFCYLCCMPKKNGSYKKDIQQRCTKAISAFNSSTRSLWRTFITNVVKPRVCLSAIPPIMVYGSETWAASSTMMKRLDRTERRLLGWLLGYIWPRVSHSKNLCAEVVVCSGRHMQERAELFSKTGHYGEDEGSRVSR</sequence>
<reference evidence="1 2" key="1">
    <citation type="submission" date="2023-08" db="EMBL/GenBank/DDBJ databases">
        <title>A Necator americanus chromosomal reference genome.</title>
        <authorList>
            <person name="Ilik V."/>
            <person name="Petrzelkova K.J."/>
            <person name="Pardy F."/>
            <person name="Fuh T."/>
            <person name="Niatou-Singa F.S."/>
            <person name="Gouil Q."/>
            <person name="Baker L."/>
            <person name="Ritchie M.E."/>
            <person name="Jex A.R."/>
            <person name="Gazzola D."/>
            <person name="Li H."/>
            <person name="Toshio Fujiwara R."/>
            <person name="Zhan B."/>
            <person name="Aroian R.V."/>
            <person name="Pafco B."/>
            <person name="Schwarz E.M."/>
        </authorList>
    </citation>
    <scope>NUCLEOTIDE SEQUENCE [LARGE SCALE GENOMIC DNA]</scope>
    <source>
        <strain evidence="1 2">Aroian</strain>
        <tissue evidence="1">Whole animal</tissue>
    </source>
</reference>
<name>A0ABR1DU61_NECAM</name>
<proteinExistence type="predicted"/>
<dbReference type="EMBL" id="JAVFWL010000005">
    <property type="protein sequence ID" value="KAK6753895.1"/>
    <property type="molecule type" value="Genomic_DNA"/>
</dbReference>
<keyword evidence="2" id="KW-1185">Reference proteome</keyword>
<gene>
    <name evidence="1" type="primary">Necator_chrV.g17883</name>
    <name evidence="1" type="ORF">RB195_013093</name>
</gene>
<evidence type="ECO:0000313" key="2">
    <source>
        <dbReference type="Proteomes" id="UP001303046"/>
    </source>
</evidence>
<protein>
    <submittedName>
        <fullName evidence="1">Uncharacterized protein</fullName>
    </submittedName>
</protein>
<evidence type="ECO:0000313" key="1">
    <source>
        <dbReference type="EMBL" id="KAK6753895.1"/>
    </source>
</evidence>